<dbReference type="Gene3D" id="3.30.420.10">
    <property type="entry name" value="Ribonuclease H-like superfamily/Ribonuclease H"/>
    <property type="match status" value="1"/>
</dbReference>
<evidence type="ECO:0000256" key="8">
    <source>
        <dbReference type="ARBA" id="ARBA00022490"/>
    </source>
</evidence>
<keyword evidence="9" id="KW-0540">Nuclease</keyword>
<dbReference type="InterPro" id="IPR036397">
    <property type="entry name" value="RNaseH_sf"/>
</dbReference>
<comment type="function">
    <text evidence="17">Ubiquitous transcription factor required for a diverse set of processes. It is a component of the CCR4 complex involved in the control of gene expression.</text>
</comment>
<dbReference type="GO" id="GO:0003723">
    <property type="term" value="F:RNA binding"/>
    <property type="evidence" value="ECO:0007669"/>
    <property type="project" value="UniProtKB-KW"/>
</dbReference>
<dbReference type="GO" id="GO:0006952">
    <property type="term" value="P:defense response"/>
    <property type="evidence" value="ECO:0007669"/>
    <property type="project" value="UniProtKB-ARBA"/>
</dbReference>
<dbReference type="GO" id="GO:0004535">
    <property type="term" value="F:poly(A)-specific ribonuclease activity"/>
    <property type="evidence" value="ECO:0007669"/>
    <property type="project" value="UniProtKB-EC"/>
</dbReference>
<keyword evidence="14" id="KW-0805">Transcription regulation</keyword>
<evidence type="ECO:0000256" key="16">
    <source>
        <dbReference type="ARBA" id="ARBA00023242"/>
    </source>
</evidence>
<evidence type="ECO:0000256" key="6">
    <source>
        <dbReference type="ARBA" id="ARBA00011757"/>
    </source>
</evidence>
<evidence type="ECO:0000256" key="12">
    <source>
        <dbReference type="ARBA" id="ARBA00022839"/>
    </source>
</evidence>
<dbReference type="InterPro" id="IPR039637">
    <property type="entry name" value="CNOT7/CNOT8/Pop2"/>
</dbReference>
<dbReference type="GO" id="GO:0030014">
    <property type="term" value="C:CCR4-NOT complex"/>
    <property type="evidence" value="ECO:0007669"/>
    <property type="project" value="InterPro"/>
</dbReference>
<dbReference type="GO" id="GO:0000289">
    <property type="term" value="P:nuclear-transcribed mRNA poly(A) tail shortening"/>
    <property type="evidence" value="ECO:0007669"/>
    <property type="project" value="UniProtKB-ARBA"/>
</dbReference>
<comment type="caution">
    <text evidence="18">The sequence shown here is derived from an EMBL/GenBank/DDBJ whole genome shotgun (WGS) entry which is preliminary data.</text>
</comment>
<evidence type="ECO:0000256" key="7">
    <source>
        <dbReference type="ARBA" id="ARBA00012161"/>
    </source>
</evidence>
<dbReference type="GO" id="GO:0005634">
    <property type="term" value="C:nucleus"/>
    <property type="evidence" value="ECO:0007669"/>
    <property type="project" value="UniProtKB-SubCell"/>
</dbReference>
<dbReference type="GO" id="GO:0005737">
    <property type="term" value="C:cytoplasm"/>
    <property type="evidence" value="ECO:0007669"/>
    <property type="project" value="UniProtKB-SubCell"/>
</dbReference>
<dbReference type="EC" id="3.1.13.4" evidence="7"/>
<sequence length="400" mass="45560">MIAEDPNFNMKPILIREVWADNLESEFEKIRSVIDSHPYISMDTEFPGLVIRPAVDPAKPYCRKLRPSDHYRILKSNVDALNIIQVGLTLSDENGNLPDLGGGNRFIWEFNFKDFDVERDAHAADSIELLRRQGIDFRRNKEEGVDSSRFAELMMSSGLVCNDSVSWVTFHSAYDFGYLVKILTRRNLPSGLEEFLKIQRVFFGNRVYDVKHMMRFCQSLYGGLDRVARTLEVDREVGKCHQAGSDSLLTWHAFQKMRDVYFVNDGPEKHAGVFKQERKELQGRSKGRSRSMKDVCGVYDNGSINRAGGGPFGEVVCYDVSTLVDFFFPAEDMKLGTSWKLDIDIQNEWHGWIAWITSNDSPSMMTSERLHNEATLIAREMISAAFASPAIGVSRATLRL</sequence>
<organism evidence="18 19">
    <name type="scientific">Morella rubra</name>
    <name type="common">Chinese bayberry</name>
    <dbReference type="NCBI Taxonomy" id="262757"/>
    <lineage>
        <taxon>Eukaryota</taxon>
        <taxon>Viridiplantae</taxon>
        <taxon>Streptophyta</taxon>
        <taxon>Embryophyta</taxon>
        <taxon>Tracheophyta</taxon>
        <taxon>Spermatophyta</taxon>
        <taxon>Magnoliopsida</taxon>
        <taxon>eudicotyledons</taxon>
        <taxon>Gunneridae</taxon>
        <taxon>Pentapetalae</taxon>
        <taxon>rosids</taxon>
        <taxon>fabids</taxon>
        <taxon>Fagales</taxon>
        <taxon>Myricaceae</taxon>
        <taxon>Morella</taxon>
    </lineage>
</organism>
<evidence type="ECO:0000313" key="18">
    <source>
        <dbReference type="EMBL" id="KAB1222632.1"/>
    </source>
</evidence>
<comment type="subcellular location">
    <subcellularLocation>
        <location evidence="4">Cytoplasm</location>
    </subcellularLocation>
    <subcellularLocation>
        <location evidence="3">Nucleus</location>
    </subcellularLocation>
</comment>
<evidence type="ECO:0000256" key="2">
    <source>
        <dbReference type="ARBA" id="ARBA00001968"/>
    </source>
</evidence>
<dbReference type="PANTHER" id="PTHR10797">
    <property type="entry name" value="CCR4-NOT TRANSCRIPTION COMPLEX SUBUNIT"/>
    <property type="match status" value="1"/>
</dbReference>
<evidence type="ECO:0000313" key="19">
    <source>
        <dbReference type="Proteomes" id="UP000516437"/>
    </source>
</evidence>
<dbReference type="Pfam" id="PF04857">
    <property type="entry name" value="CAF1"/>
    <property type="match status" value="1"/>
</dbReference>
<dbReference type="GO" id="GO:0009617">
    <property type="term" value="P:response to bacterium"/>
    <property type="evidence" value="ECO:0007669"/>
    <property type="project" value="UniProtKB-ARBA"/>
</dbReference>
<dbReference type="GO" id="GO:0046872">
    <property type="term" value="F:metal ion binding"/>
    <property type="evidence" value="ECO:0007669"/>
    <property type="project" value="UniProtKB-KW"/>
</dbReference>
<keyword evidence="15" id="KW-0804">Transcription</keyword>
<dbReference type="InterPro" id="IPR006941">
    <property type="entry name" value="RNase_CAF1"/>
</dbReference>
<comment type="similarity">
    <text evidence="5">Belongs to the CAF1 family.</text>
</comment>
<evidence type="ECO:0000256" key="17">
    <source>
        <dbReference type="ARBA" id="ARBA00025148"/>
    </source>
</evidence>
<dbReference type="FunFam" id="3.30.420.10:FF:000027">
    <property type="entry name" value="Putative CCR4-associated factor 1 7"/>
    <property type="match status" value="1"/>
</dbReference>
<accession>A0A6A1WBI2</accession>
<comment type="catalytic activity">
    <reaction evidence="1">
        <text>Exonucleolytic cleavage of poly(A) to 5'-AMP.</text>
        <dbReference type="EC" id="3.1.13.4"/>
    </reaction>
</comment>
<evidence type="ECO:0000256" key="1">
    <source>
        <dbReference type="ARBA" id="ARBA00001663"/>
    </source>
</evidence>
<dbReference type="SUPFAM" id="SSF53098">
    <property type="entry name" value="Ribonuclease H-like"/>
    <property type="match status" value="1"/>
</dbReference>
<evidence type="ECO:0000256" key="14">
    <source>
        <dbReference type="ARBA" id="ARBA00023015"/>
    </source>
</evidence>
<keyword evidence="13" id="KW-0694">RNA-binding</keyword>
<dbReference type="Proteomes" id="UP000516437">
    <property type="component" value="Chromosome 2"/>
</dbReference>
<evidence type="ECO:0000256" key="4">
    <source>
        <dbReference type="ARBA" id="ARBA00004496"/>
    </source>
</evidence>
<evidence type="ECO:0000256" key="5">
    <source>
        <dbReference type="ARBA" id="ARBA00008372"/>
    </source>
</evidence>
<keyword evidence="12" id="KW-0269">Exonuclease</keyword>
<dbReference type="AlphaFoldDB" id="A0A6A1WBI2"/>
<proteinExistence type="inferred from homology"/>
<evidence type="ECO:0000256" key="13">
    <source>
        <dbReference type="ARBA" id="ARBA00022884"/>
    </source>
</evidence>
<evidence type="ECO:0000256" key="10">
    <source>
        <dbReference type="ARBA" id="ARBA00022723"/>
    </source>
</evidence>
<comment type="cofactor">
    <cofactor evidence="2">
        <name>a divalent metal cation</name>
        <dbReference type="ChEBI" id="CHEBI:60240"/>
    </cofactor>
</comment>
<evidence type="ECO:0000256" key="3">
    <source>
        <dbReference type="ARBA" id="ARBA00004123"/>
    </source>
</evidence>
<name>A0A6A1WBI2_9ROSI</name>
<protein>
    <recommendedName>
        <fullName evidence="7">poly(A)-specific ribonuclease</fullName>
        <ecNumber evidence="7">3.1.13.4</ecNumber>
    </recommendedName>
</protein>
<comment type="subunit">
    <text evidence="6">Component of the CCR4-NOT complex, at least composed of CRR4 and CAF1 proteins.</text>
</comment>
<reference evidence="18 19" key="1">
    <citation type="journal article" date="2019" name="Plant Biotechnol. J.">
        <title>The red bayberry genome and genetic basis of sex determination.</title>
        <authorList>
            <person name="Jia H.M."/>
            <person name="Jia H.J."/>
            <person name="Cai Q.L."/>
            <person name="Wang Y."/>
            <person name="Zhao H.B."/>
            <person name="Yang W.F."/>
            <person name="Wang G.Y."/>
            <person name="Li Y.H."/>
            <person name="Zhan D.L."/>
            <person name="Shen Y.T."/>
            <person name="Niu Q.F."/>
            <person name="Chang L."/>
            <person name="Qiu J."/>
            <person name="Zhao L."/>
            <person name="Xie H.B."/>
            <person name="Fu W.Y."/>
            <person name="Jin J."/>
            <person name="Li X.W."/>
            <person name="Jiao Y."/>
            <person name="Zhou C.C."/>
            <person name="Tu T."/>
            <person name="Chai C.Y."/>
            <person name="Gao J.L."/>
            <person name="Fan L.J."/>
            <person name="van de Weg E."/>
            <person name="Wang J.Y."/>
            <person name="Gao Z.S."/>
        </authorList>
    </citation>
    <scope>NUCLEOTIDE SEQUENCE [LARGE SCALE GENOMIC DNA]</scope>
    <source>
        <tissue evidence="18">Leaves</tissue>
    </source>
</reference>
<keyword evidence="8" id="KW-0963">Cytoplasm</keyword>
<gene>
    <name evidence="18" type="ORF">CJ030_MR2G010229</name>
</gene>
<dbReference type="OrthoDB" id="1164111at2759"/>
<evidence type="ECO:0000256" key="11">
    <source>
        <dbReference type="ARBA" id="ARBA00022801"/>
    </source>
</evidence>
<keyword evidence="10" id="KW-0479">Metal-binding</keyword>
<dbReference type="InterPro" id="IPR012337">
    <property type="entry name" value="RNaseH-like_sf"/>
</dbReference>
<dbReference type="EMBL" id="RXIC02000020">
    <property type="protein sequence ID" value="KAB1222632.1"/>
    <property type="molecule type" value="Genomic_DNA"/>
</dbReference>
<keyword evidence="16" id="KW-0539">Nucleus</keyword>
<evidence type="ECO:0000256" key="9">
    <source>
        <dbReference type="ARBA" id="ARBA00022722"/>
    </source>
</evidence>
<keyword evidence="19" id="KW-1185">Reference proteome</keyword>
<evidence type="ECO:0000256" key="15">
    <source>
        <dbReference type="ARBA" id="ARBA00023163"/>
    </source>
</evidence>
<keyword evidence="11" id="KW-0378">Hydrolase</keyword>